<feature type="domain" description="Ketopantoate reductase C-terminal" evidence="12">
    <location>
        <begin position="182"/>
        <end position="308"/>
    </location>
</feature>
<dbReference type="EC" id="1.1.1.169" evidence="3 10"/>
<dbReference type="SUPFAM" id="SSF51735">
    <property type="entry name" value="NAD(P)-binding Rossmann-fold domains"/>
    <property type="match status" value="1"/>
</dbReference>
<comment type="similarity">
    <text evidence="2 10">Belongs to the ketopantoate reductase family.</text>
</comment>
<evidence type="ECO:0000259" key="11">
    <source>
        <dbReference type="Pfam" id="PF02558"/>
    </source>
</evidence>
<evidence type="ECO:0000256" key="10">
    <source>
        <dbReference type="RuleBase" id="RU362068"/>
    </source>
</evidence>
<evidence type="ECO:0000256" key="1">
    <source>
        <dbReference type="ARBA" id="ARBA00004994"/>
    </source>
</evidence>
<evidence type="ECO:0000256" key="3">
    <source>
        <dbReference type="ARBA" id="ARBA00013014"/>
    </source>
</evidence>
<dbReference type="Proteomes" id="UP000007460">
    <property type="component" value="Chromosome"/>
</dbReference>
<evidence type="ECO:0000256" key="4">
    <source>
        <dbReference type="ARBA" id="ARBA00019465"/>
    </source>
</evidence>
<name>D5BSB6_PUNMI</name>
<dbReference type="PANTHER" id="PTHR21708:SF26">
    <property type="entry name" value="2-DEHYDROPANTOATE 2-REDUCTASE"/>
    <property type="match status" value="1"/>
</dbReference>
<evidence type="ECO:0000256" key="2">
    <source>
        <dbReference type="ARBA" id="ARBA00007870"/>
    </source>
</evidence>
<dbReference type="PANTHER" id="PTHR21708">
    <property type="entry name" value="PROBABLE 2-DEHYDROPANTOATE 2-REDUCTASE"/>
    <property type="match status" value="1"/>
</dbReference>
<dbReference type="InterPro" id="IPR036291">
    <property type="entry name" value="NAD(P)-bd_dom_sf"/>
</dbReference>
<keyword evidence="6 10" id="KW-0521">NADP</keyword>
<evidence type="ECO:0000259" key="12">
    <source>
        <dbReference type="Pfam" id="PF08546"/>
    </source>
</evidence>
<reference evidence="13 14" key="1">
    <citation type="journal article" date="2010" name="J. Bacteriol.">
        <title>Complete genome sequence of "Candidatus Puniceispirillum marinum" IMCC1322, a representative of the SAR116 clade in the Alphaproteobacteria.</title>
        <authorList>
            <person name="Oh H.M."/>
            <person name="Kwon K.K."/>
            <person name="Kang I."/>
            <person name="Kang S.G."/>
            <person name="Lee J.H."/>
            <person name="Kim S.J."/>
            <person name="Cho J.C."/>
        </authorList>
    </citation>
    <scope>NUCLEOTIDE SEQUENCE [LARGE SCALE GENOMIC DNA]</scope>
    <source>
        <strain evidence="13 14">IMCC1322</strain>
    </source>
</reference>
<dbReference type="KEGG" id="apb:SAR116_0920"/>
<keyword evidence="7 10" id="KW-0560">Oxidoreductase</keyword>
<evidence type="ECO:0000256" key="8">
    <source>
        <dbReference type="ARBA" id="ARBA00032024"/>
    </source>
</evidence>
<dbReference type="InterPro" id="IPR013752">
    <property type="entry name" value="KPA_reductase"/>
</dbReference>
<dbReference type="InterPro" id="IPR013328">
    <property type="entry name" value="6PGD_dom2"/>
</dbReference>
<dbReference type="InterPro" id="IPR013332">
    <property type="entry name" value="KPR_N"/>
</dbReference>
<dbReference type="UniPathway" id="UPA00028">
    <property type="reaction ID" value="UER00004"/>
</dbReference>
<dbReference type="FunFam" id="1.10.1040.10:FF:000017">
    <property type="entry name" value="2-dehydropantoate 2-reductase"/>
    <property type="match status" value="1"/>
</dbReference>
<evidence type="ECO:0000256" key="5">
    <source>
        <dbReference type="ARBA" id="ARBA00022655"/>
    </source>
</evidence>
<sequence length="314" mass="33010">MTPVYSNIMVMGAGGMGALFGMILDEGGMNVTLVDSDTAHVAAIQKDGLKVSGLGGERSRIMDAVTSPDDITDIDIVLVQCKGTATRAAAESMKHLAKQNAIFISFQNGLGNEDILAEVLGPENVLGGLTSMAGAKLGLGHIQDFDRVPTYIGEMEGGISARVEAIAKALSAAGLETKPSADITADIWKKLIGNLSMSAVSGITNLTSTEILSVESLKNLCYRALDEAISIAKSQNVNLDKDEVIAGLQIMTQPGGTGDNKSSLCLDILAQRQSEIEFIYGRPLALAKQANLNVPTLQTLYGLVKGIETHYVKG</sequence>
<dbReference type="Gene3D" id="3.40.50.720">
    <property type="entry name" value="NAD(P)-binding Rossmann-like Domain"/>
    <property type="match status" value="1"/>
</dbReference>
<accession>D5BSB6</accession>
<dbReference type="Pfam" id="PF08546">
    <property type="entry name" value="ApbA_C"/>
    <property type="match status" value="1"/>
</dbReference>
<dbReference type="AlphaFoldDB" id="D5BSB6"/>
<dbReference type="STRING" id="488538.SAR116_0920"/>
<comment type="function">
    <text evidence="10">Catalyzes the NADPH-dependent reduction of ketopantoate into pantoic acid.</text>
</comment>
<feature type="domain" description="Ketopantoate reductase N-terminal" evidence="11">
    <location>
        <begin position="8"/>
        <end position="156"/>
    </location>
</feature>
<dbReference type="InterPro" id="IPR003710">
    <property type="entry name" value="ApbA"/>
</dbReference>
<gene>
    <name evidence="13" type="ordered locus">SAR116_0920</name>
</gene>
<comment type="pathway">
    <text evidence="1 10">Cofactor biosynthesis; (R)-pantothenate biosynthesis; (R)-pantoate from 3-methyl-2-oxobutanoate: step 2/2.</text>
</comment>
<evidence type="ECO:0000256" key="7">
    <source>
        <dbReference type="ARBA" id="ARBA00023002"/>
    </source>
</evidence>
<dbReference type="NCBIfam" id="TIGR00745">
    <property type="entry name" value="apbA_panE"/>
    <property type="match status" value="1"/>
</dbReference>
<dbReference type="GO" id="GO:0005737">
    <property type="term" value="C:cytoplasm"/>
    <property type="evidence" value="ECO:0007669"/>
    <property type="project" value="TreeGrafter"/>
</dbReference>
<evidence type="ECO:0000313" key="13">
    <source>
        <dbReference type="EMBL" id="ADE39163.1"/>
    </source>
</evidence>
<dbReference type="EMBL" id="CP001751">
    <property type="protein sequence ID" value="ADE39163.1"/>
    <property type="molecule type" value="Genomic_DNA"/>
</dbReference>
<keyword evidence="14" id="KW-1185">Reference proteome</keyword>
<dbReference type="GO" id="GO:0015940">
    <property type="term" value="P:pantothenate biosynthetic process"/>
    <property type="evidence" value="ECO:0007669"/>
    <property type="project" value="UniProtKB-UniPathway"/>
</dbReference>
<protein>
    <recommendedName>
        <fullName evidence="4 10">2-dehydropantoate 2-reductase</fullName>
        <ecNumber evidence="3 10">1.1.1.169</ecNumber>
    </recommendedName>
    <alternativeName>
        <fullName evidence="8 10">Ketopantoate reductase</fullName>
    </alternativeName>
</protein>
<dbReference type="RefSeq" id="WP_013045792.1">
    <property type="nucleotide sequence ID" value="NC_014010.1"/>
</dbReference>
<proteinExistence type="inferred from homology"/>
<dbReference type="SUPFAM" id="SSF48179">
    <property type="entry name" value="6-phosphogluconate dehydrogenase C-terminal domain-like"/>
    <property type="match status" value="1"/>
</dbReference>
<dbReference type="InterPro" id="IPR051402">
    <property type="entry name" value="KPR-Related"/>
</dbReference>
<evidence type="ECO:0000313" key="14">
    <source>
        <dbReference type="Proteomes" id="UP000007460"/>
    </source>
</evidence>
<dbReference type="Pfam" id="PF02558">
    <property type="entry name" value="ApbA"/>
    <property type="match status" value="1"/>
</dbReference>
<dbReference type="HOGENOM" id="CLU_031468_6_1_5"/>
<comment type="catalytic activity">
    <reaction evidence="9 10">
        <text>(R)-pantoate + NADP(+) = 2-dehydropantoate + NADPH + H(+)</text>
        <dbReference type="Rhea" id="RHEA:16233"/>
        <dbReference type="ChEBI" id="CHEBI:11561"/>
        <dbReference type="ChEBI" id="CHEBI:15378"/>
        <dbReference type="ChEBI" id="CHEBI:15980"/>
        <dbReference type="ChEBI" id="CHEBI:57783"/>
        <dbReference type="ChEBI" id="CHEBI:58349"/>
        <dbReference type="EC" id="1.1.1.169"/>
    </reaction>
</comment>
<dbReference type="GO" id="GO:0008677">
    <property type="term" value="F:2-dehydropantoate 2-reductase activity"/>
    <property type="evidence" value="ECO:0007669"/>
    <property type="project" value="UniProtKB-EC"/>
</dbReference>
<dbReference type="Gene3D" id="1.10.1040.10">
    <property type="entry name" value="N-(1-d-carboxylethyl)-l-norvaline Dehydrogenase, domain 2"/>
    <property type="match status" value="1"/>
</dbReference>
<dbReference type="OrthoDB" id="9793586at2"/>
<keyword evidence="5 10" id="KW-0566">Pantothenate biosynthesis</keyword>
<dbReference type="InterPro" id="IPR008927">
    <property type="entry name" value="6-PGluconate_DH-like_C_sf"/>
</dbReference>
<organism evidence="13 14">
    <name type="scientific">Puniceispirillum marinum (strain IMCC1322)</name>
    <dbReference type="NCBI Taxonomy" id="488538"/>
    <lineage>
        <taxon>Bacteria</taxon>
        <taxon>Pseudomonadati</taxon>
        <taxon>Pseudomonadota</taxon>
        <taxon>Alphaproteobacteria</taxon>
        <taxon>Candidatus Puniceispirillales</taxon>
        <taxon>Candidatus Puniceispirillaceae</taxon>
        <taxon>Candidatus Puniceispirillum</taxon>
    </lineage>
</organism>
<dbReference type="eggNOG" id="COG1893">
    <property type="taxonomic scope" value="Bacteria"/>
</dbReference>
<evidence type="ECO:0000256" key="6">
    <source>
        <dbReference type="ARBA" id="ARBA00022857"/>
    </source>
</evidence>
<evidence type="ECO:0000256" key="9">
    <source>
        <dbReference type="ARBA" id="ARBA00048793"/>
    </source>
</evidence>